<dbReference type="SUPFAM" id="SSF56219">
    <property type="entry name" value="DNase I-like"/>
    <property type="match status" value="1"/>
</dbReference>
<sequence>MGDFNAVRSLEERKGGRTSWQSGMKSDLFNSFIAHSNLAELKFSGSPFTWCNNQGGQSRIWARLDRALCNYDWLNEISQYQMTHLARYQSDHSPLLVTCQKYSDSRKRLFKFDNNWIHLPKCHDIVASIWRIRGSGNPMHDTSHKIHNLKKDLIRKCRGYSQKLSKEINMIEDQIASIESEEQRSIYGNRQWNILRPLYNRHKALLRQNTGYWAQKSRMQWLQNGDCNSRFFHQMTKNHRHHNRITLIKDEDGNITTDPLQIEEKFIEFYSNLW</sequence>
<proteinExistence type="predicted"/>
<dbReference type="PANTHER" id="PTHR33710:SF71">
    <property type="entry name" value="ENDONUCLEASE_EXONUCLEASE_PHOSPHATASE DOMAIN-CONTAINING PROTEIN"/>
    <property type="match status" value="1"/>
</dbReference>
<reference evidence="1" key="1">
    <citation type="submission" date="2021-03" db="EMBL/GenBank/DDBJ databases">
        <authorList>
            <person name="Li Z."/>
            <person name="Yang C."/>
        </authorList>
    </citation>
    <scope>NUCLEOTIDE SEQUENCE</scope>
    <source>
        <strain evidence="1">Dzin_1.0</strain>
        <tissue evidence="1">Leaf</tissue>
    </source>
</reference>
<dbReference type="Proteomes" id="UP001085076">
    <property type="component" value="Miscellaneous, Linkage group lg01"/>
</dbReference>
<dbReference type="EMBL" id="JAGGNH010000001">
    <property type="protein sequence ID" value="KAJ0984543.1"/>
    <property type="molecule type" value="Genomic_DNA"/>
</dbReference>
<protein>
    <recommendedName>
        <fullName evidence="3">Endonuclease/exonuclease/phosphatase domain-containing protein</fullName>
    </recommendedName>
</protein>
<accession>A0A9D5HPX3</accession>
<evidence type="ECO:0000313" key="1">
    <source>
        <dbReference type="EMBL" id="KAJ0984543.1"/>
    </source>
</evidence>
<dbReference type="AlphaFoldDB" id="A0A9D5HPX3"/>
<evidence type="ECO:0000313" key="2">
    <source>
        <dbReference type="Proteomes" id="UP001085076"/>
    </source>
</evidence>
<gene>
    <name evidence="1" type="ORF">J5N97_002899</name>
</gene>
<organism evidence="1 2">
    <name type="scientific">Dioscorea zingiberensis</name>
    <dbReference type="NCBI Taxonomy" id="325984"/>
    <lineage>
        <taxon>Eukaryota</taxon>
        <taxon>Viridiplantae</taxon>
        <taxon>Streptophyta</taxon>
        <taxon>Embryophyta</taxon>
        <taxon>Tracheophyta</taxon>
        <taxon>Spermatophyta</taxon>
        <taxon>Magnoliopsida</taxon>
        <taxon>Liliopsida</taxon>
        <taxon>Dioscoreales</taxon>
        <taxon>Dioscoreaceae</taxon>
        <taxon>Dioscorea</taxon>
    </lineage>
</organism>
<dbReference type="Gene3D" id="3.60.10.10">
    <property type="entry name" value="Endonuclease/exonuclease/phosphatase"/>
    <property type="match status" value="1"/>
</dbReference>
<dbReference type="InterPro" id="IPR036691">
    <property type="entry name" value="Endo/exonu/phosph_ase_sf"/>
</dbReference>
<dbReference type="PANTHER" id="PTHR33710">
    <property type="entry name" value="BNAC02G09200D PROTEIN"/>
    <property type="match status" value="1"/>
</dbReference>
<comment type="caution">
    <text evidence="1">The sequence shown here is derived from an EMBL/GenBank/DDBJ whole genome shotgun (WGS) entry which is preliminary data.</text>
</comment>
<keyword evidence="2" id="KW-1185">Reference proteome</keyword>
<name>A0A9D5HPX3_9LILI</name>
<dbReference type="OrthoDB" id="756438at2759"/>
<evidence type="ECO:0008006" key="3">
    <source>
        <dbReference type="Google" id="ProtNLM"/>
    </source>
</evidence>
<reference evidence="1" key="2">
    <citation type="journal article" date="2022" name="Hortic Res">
        <title>The genome of Dioscorea zingiberensis sheds light on the biosynthesis, origin and evolution of the medicinally important diosgenin saponins.</title>
        <authorList>
            <person name="Li Y."/>
            <person name="Tan C."/>
            <person name="Li Z."/>
            <person name="Guo J."/>
            <person name="Li S."/>
            <person name="Chen X."/>
            <person name="Wang C."/>
            <person name="Dai X."/>
            <person name="Yang H."/>
            <person name="Song W."/>
            <person name="Hou L."/>
            <person name="Xu J."/>
            <person name="Tong Z."/>
            <person name="Xu A."/>
            <person name="Yuan X."/>
            <person name="Wang W."/>
            <person name="Yang Q."/>
            <person name="Chen L."/>
            <person name="Sun Z."/>
            <person name="Wang K."/>
            <person name="Pan B."/>
            <person name="Chen J."/>
            <person name="Bao Y."/>
            <person name="Liu F."/>
            <person name="Qi X."/>
            <person name="Gang D.R."/>
            <person name="Wen J."/>
            <person name="Li J."/>
        </authorList>
    </citation>
    <scope>NUCLEOTIDE SEQUENCE</scope>
    <source>
        <strain evidence="1">Dzin_1.0</strain>
    </source>
</reference>